<dbReference type="InterPro" id="IPR006145">
    <property type="entry name" value="PsdUridine_synth_RsuA/RluA"/>
</dbReference>
<gene>
    <name evidence="7" type="ORF">IAA81_06805</name>
</gene>
<dbReference type="InterPro" id="IPR006225">
    <property type="entry name" value="PsdUridine_synth_RluC/D"/>
</dbReference>
<evidence type="ECO:0000256" key="4">
    <source>
        <dbReference type="PROSITE-ProRule" id="PRU00182"/>
    </source>
</evidence>
<dbReference type="SUPFAM" id="SSF55120">
    <property type="entry name" value="Pseudouridine synthase"/>
    <property type="match status" value="1"/>
</dbReference>
<dbReference type="SMART" id="SM00363">
    <property type="entry name" value="S4"/>
    <property type="match status" value="1"/>
</dbReference>
<comment type="function">
    <text evidence="5">Responsible for synthesis of pseudouridine from uracil.</text>
</comment>
<evidence type="ECO:0000259" key="6">
    <source>
        <dbReference type="SMART" id="SM00363"/>
    </source>
</evidence>
<reference evidence="7" key="1">
    <citation type="submission" date="2020-10" db="EMBL/GenBank/DDBJ databases">
        <authorList>
            <person name="Gilroy R."/>
        </authorList>
    </citation>
    <scope>NUCLEOTIDE SEQUENCE</scope>
    <source>
        <strain evidence="7">10532</strain>
    </source>
</reference>
<organism evidence="7 8">
    <name type="scientific">Candidatus Gallitreponema excrementavium</name>
    <dbReference type="NCBI Taxonomy" id="2840840"/>
    <lineage>
        <taxon>Bacteria</taxon>
        <taxon>Pseudomonadati</taxon>
        <taxon>Spirochaetota</taxon>
        <taxon>Spirochaetia</taxon>
        <taxon>Spirochaetales</taxon>
        <taxon>Candidatus Gallitreponema</taxon>
    </lineage>
</organism>
<dbReference type="GO" id="GO:0000455">
    <property type="term" value="P:enzyme-directed rRNA pseudouridine synthesis"/>
    <property type="evidence" value="ECO:0007669"/>
    <property type="project" value="TreeGrafter"/>
</dbReference>
<evidence type="ECO:0000313" key="8">
    <source>
        <dbReference type="Proteomes" id="UP000823638"/>
    </source>
</evidence>
<name>A0A9D9N2D3_9SPIR</name>
<protein>
    <recommendedName>
        <fullName evidence="5">Pseudouridine synthase</fullName>
        <ecNumber evidence="5">5.4.99.-</ecNumber>
    </recommendedName>
</protein>
<comment type="caution">
    <text evidence="7">The sequence shown here is derived from an EMBL/GenBank/DDBJ whole genome shotgun (WGS) entry which is preliminary data.</text>
</comment>
<evidence type="ECO:0000256" key="1">
    <source>
        <dbReference type="ARBA" id="ARBA00010876"/>
    </source>
</evidence>
<dbReference type="NCBIfam" id="TIGR00005">
    <property type="entry name" value="rluA_subfam"/>
    <property type="match status" value="1"/>
</dbReference>
<reference evidence="7" key="2">
    <citation type="journal article" date="2021" name="PeerJ">
        <title>Extensive microbial diversity within the chicken gut microbiome revealed by metagenomics and culture.</title>
        <authorList>
            <person name="Gilroy R."/>
            <person name="Ravi A."/>
            <person name="Getino M."/>
            <person name="Pursley I."/>
            <person name="Horton D.L."/>
            <person name="Alikhan N.F."/>
            <person name="Baker D."/>
            <person name="Gharbi K."/>
            <person name="Hall N."/>
            <person name="Watson M."/>
            <person name="Adriaenssens E.M."/>
            <person name="Foster-Nyarko E."/>
            <person name="Jarju S."/>
            <person name="Secka A."/>
            <person name="Antonio M."/>
            <person name="Oren A."/>
            <person name="Chaudhuri R.R."/>
            <person name="La Ragione R."/>
            <person name="Hildebrand F."/>
            <person name="Pallen M.J."/>
        </authorList>
    </citation>
    <scope>NUCLEOTIDE SEQUENCE</scope>
    <source>
        <strain evidence="7">10532</strain>
    </source>
</reference>
<evidence type="ECO:0000256" key="3">
    <source>
        <dbReference type="PIRSR" id="PIRSR606225-1"/>
    </source>
</evidence>
<dbReference type="Pfam" id="PF00849">
    <property type="entry name" value="PseudoU_synth_2"/>
    <property type="match status" value="1"/>
</dbReference>
<dbReference type="EC" id="5.4.99.-" evidence="5"/>
<comment type="similarity">
    <text evidence="1 5">Belongs to the pseudouridine synthase RluA family.</text>
</comment>
<dbReference type="InterPro" id="IPR050188">
    <property type="entry name" value="RluA_PseudoU_synthase"/>
</dbReference>
<dbReference type="PANTHER" id="PTHR21600:SF44">
    <property type="entry name" value="RIBOSOMAL LARGE SUBUNIT PSEUDOURIDINE SYNTHASE D"/>
    <property type="match status" value="1"/>
</dbReference>
<dbReference type="GO" id="GO:0003723">
    <property type="term" value="F:RNA binding"/>
    <property type="evidence" value="ECO:0007669"/>
    <property type="project" value="UniProtKB-KW"/>
</dbReference>
<dbReference type="Gene3D" id="3.10.290.10">
    <property type="entry name" value="RNA-binding S4 domain"/>
    <property type="match status" value="1"/>
</dbReference>
<accession>A0A9D9N2D3</accession>
<dbReference type="SUPFAM" id="SSF55174">
    <property type="entry name" value="Alpha-L RNA-binding motif"/>
    <property type="match status" value="1"/>
</dbReference>
<dbReference type="EMBL" id="JADIMM010000080">
    <property type="protein sequence ID" value="MBO8457921.1"/>
    <property type="molecule type" value="Genomic_DNA"/>
</dbReference>
<feature type="active site" evidence="3">
    <location>
        <position position="149"/>
    </location>
</feature>
<dbReference type="InterPro" id="IPR020103">
    <property type="entry name" value="PsdUridine_synth_cat_dom_sf"/>
</dbReference>
<comment type="catalytic activity">
    <reaction evidence="5">
        <text>a uridine in RNA = a pseudouridine in RNA</text>
        <dbReference type="Rhea" id="RHEA:48348"/>
        <dbReference type="Rhea" id="RHEA-COMP:12068"/>
        <dbReference type="Rhea" id="RHEA-COMP:12069"/>
        <dbReference type="ChEBI" id="CHEBI:65314"/>
        <dbReference type="ChEBI" id="CHEBI:65315"/>
    </reaction>
</comment>
<dbReference type="PANTHER" id="PTHR21600">
    <property type="entry name" value="MITOCHONDRIAL RNA PSEUDOURIDINE SYNTHASE"/>
    <property type="match status" value="1"/>
</dbReference>
<evidence type="ECO:0000256" key="2">
    <source>
        <dbReference type="ARBA" id="ARBA00023235"/>
    </source>
</evidence>
<dbReference type="InterPro" id="IPR002942">
    <property type="entry name" value="S4_RNA-bd"/>
</dbReference>
<dbReference type="AlphaFoldDB" id="A0A9D9N2D3"/>
<dbReference type="GO" id="GO:0120159">
    <property type="term" value="F:rRNA pseudouridine synthase activity"/>
    <property type="evidence" value="ECO:0007669"/>
    <property type="project" value="UniProtKB-ARBA"/>
</dbReference>
<sequence length="332" mass="38061">MIQERKLIVPEEYSGERLDKIVSRLVPEISRSQLKKSLKIIQVNGKKTKLSRCVARGDEIFLSWEEQTVSALVPEDIPLEIVYEDKNVVVINKPSGLVTHPAAGNWTGTLANGLLFHLNRQQDGKENLQAGSSLAEEPGFRTGIVHRLDKETSGLIITAKNFESEKYLQEQFFHRRVQKEYIAILKGVPRPLYGAVKNFLIRDPRNRKRFSWIDEPGKGKFSHTVYRVTAVYGNYSLVVLKLKTGRTHQIRVHMKSLGCPILGDNLYGKPDSEFPGEKLMLCSRLLGIRLPGKVEFSRFKIPVPVRFKRVIKKLREMYPRDRGKINWKDIES</sequence>
<proteinExistence type="inferred from homology"/>
<dbReference type="CDD" id="cd00165">
    <property type="entry name" value="S4"/>
    <property type="match status" value="1"/>
</dbReference>
<evidence type="ECO:0000256" key="5">
    <source>
        <dbReference type="RuleBase" id="RU362028"/>
    </source>
</evidence>
<evidence type="ECO:0000313" key="7">
    <source>
        <dbReference type="EMBL" id="MBO8457921.1"/>
    </source>
</evidence>
<feature type="domain" description="RNA-binding S4" evidence="6">
    <location>
        <begin position="16"/>
        <end position="78"/>
    </location>
</feature>
<dbReference type="PROSITE" id="PS50889">
    <property type="entry name" value="S4"/>
    <property type="match status" value="1"/>
</dbReference>
<keyword evidence="2 5" id="KW-0413">Isomerase</keyword>
<keyword evidence="4" id="KW-0694">RNA-binding</keyword>
<dbReference type="Gene3D" id="3.30.2350.10">
    <property type="entry name" value="Pseudouridine synthase"/>
    <property type="match status" value="1"/>
</dbReference>
<dbReference type="Proteomes" id="UP000823638">
    <property type="component" value="Unassembled WGS sequence"/>
</dbReference>
<dbReference type="InterPro" id="IPR036986">
    <property type="entry name" value="S4_RNA-bd_sf"/>
</dbReference>
<dbReference type="CDD" id="cd02869">
    <property type="entry name" value="PseudoU_synth_RluA_like"/>
    <property type="match status" value="1"/>
</dbReference>